<keyword evidence="2" id="KW-1185">Reference proteome</keyword>
<organism evidence="1 2">
    <name type="scientific">Lactobacillus crispatus</name>
    <dbReference type="NCBI Taxonomy" id="47770"/>
    <lineage>
        <taxon>Bacteria</taxon>
        <taxon>Bacillati</taxon>
        <taxon>Bacillota</taxon>
        <taxon>Bacilli</taxon>
        <taxon>Lactobacillales</taxon>
        <taxon>Lactobacillaceae</taxon>
        <taxon>Lactobacillus</taxon>
    </lineage>
</organism>
<proteinExistence type="predicted"/>
<name>A0ABV2BDI4_9LACO</name>
<sequence length="170" mass="19836">MNPINFIVRGINQLKLTDIITLVLLVTAIIDFHWHINTSKKRKESDTSENKDHKELADDKVKSIFVTWDYKIRKPILSIKIQGDKYLLIALSKEDTATLLEQLNSFQDNKNYDKINVLDPEVQKDTQFHKSNLNKDKIEIPVALYKKYQQNEVKLEKLEDAIKQAKKATK</sequence>
<protein>
    <submittedName>
        <fullName evidence="1">Uncharacterized protein</fullName>
    </submittedName>
</protein>
<dbReference type="Proteomes" id="UP001434419">
    <property type="component" value="Unassembled WGS sequence"/>
</dbReference>
<evidence type="ECO:0000313" key="1">
    <source>
        <dbReference type="EMBL" id="MES5150930.1"/>
    </source>
</evidence>
<dbReference type="RefSeq" id="WP_133476392.1">
    <property type="nucleotide sequence ID" value="NZ_JBETVU010000013.1"/>
</dbReference>
<comment type="caution">
    <text evidence="1">The sequence shown here is derived from an EMBL/GenBank/DDBJ whole genome shotgun (WGS) entry which is preliminary data.</text>
</comment>
<reference evidence="1" key="1">
    <citation type="submission" date="2024-06" db="EMBL/GenBank/DDBJ databases">
        <title>Vaginal Lactobacillus fatty acid response mechanisms reveal a metabolite-targeted strategy for bacterial vaginosis treatment.</title>
        <authorList>
            <person name="Zhu M."/>
            <person name="Blainey P.C."/>
            <person name="Bloom S.M."/>
            <person name="Kwon D.S."/>
        </authorList>
    </citation>
    <scope>NUCLEOTIDE SEQUENCE</scope>
    <source>
        <strain evidence="1">194_F1_1</strain>
    </source>
</reference>
<dbReference type="EMBL" id="JBETVU010000013">
    <property type="protein sequence ID" value="MES5150930.1"/>
    <property type="molecule type" value="Genomic_DNA"/>
</dbReference>
<accession>A0ABV2BDI4</accession>
<evidence type="ECO:0000313" key="2">
    <source>
        <dbReference type="Proteomes" id="UP001434419"/>
    </source>
</evidence>
<gene>
    <name evidence="1" type="ORF">ABVC42_13930</name>
</gene>